<dbReference type="PANTHER" id="PTHR34271">
    <property type="entry name" value="NUCLEOLAR HISTONE METHYLTRANSFERASE-RELATED PROTEIN"/>
    <property type="match status" value="1"/>
</dbReference>
<dbReference type="InterPro" id="IPR018848">
    <property type="entry name" value="WIYLD_domain"/>
</dbReference>
<evidence type="ECO:0000256" key="1">
    <source>
        <dbReference type="SAM" id="MobiDB-lite"/>
    </source>
</evidence>
<dbReference type="Gene3D" id="1.10.8.850">
    <property type="entry name" value="Histone-lysine N methyltransferase , C-terminal domain-like"/>
    <property type="match status" value="1"/>
</dbReference>
<feature type="region of interest" description="Disordered" evidence="1">
    <location>
        <begin position="88"/>
        <end position="127"/>
    </location>
</feature>
<dbReference type="PANTHER" id="PTHR34271:SF1">
    <property type="entry name" value="NUCLEOLAR HISTONE METHYLTRANSFERASE-RELATED PROTEIN"/>
    <property type="match status" value="1"/>
</dbReference>
<reference evidence="3" key="1">
    <citation type="submission" date="2022-12" db="EMBL/GenBank/DDBJ databases">
        <title>Draft genome assemblies for two species of Escallonia (Escalloniales).</title>
        <authorList>
            <person name="Chanderbali A."/>
            <person name="Dervinis C."/>
            <person name="Anghel I."/>
            <person name="Soltis D."/>
            <person name="Soltis P."/>
            <person name="Zapata F."/>
        </authorList>
    </citation>
    <scope>NUCLEOTIDE SEQUENCE</scope>
    <source>
        <strain evidence="3">UCBG64.0493</strain>
        <tissue evidence="3">Leaf</tissue>
    </source>
</reference>
<proteinExistence type="predicted"/>
<dbReference type="Proteomes" id="UP001188597">
    <property type="component" value="Unassembled WGS sequence"/>
</dbReference>
<evidence type="ECO:0000259" key="2">
    <source>
        <dbReference type="Pfam" id="PF10440"/>
    </source>
</evidence>
<comment type="caution">
    <text evidence="3">The sequence shown here is derived from an EMBL/GenBank/DDBJ whole genome shotgun (WGS) entry which is preliminary data.</text>
</comment>
<feature type="compositionally biased region" description="Basic and acidic residues" evidence="1">
    <location>
        <begin position="118"/>
        <end position="127"/>
    </location>
</feature>
<organism evidence="3 4">
    <name type="scientific">Escallonia herrerae</name>
    <dbReference type="NCBI Taxonomy" id="1293975"/>
    <lineage>
        <taxon>Eukaryota</taxon>
        <taxon>Viridiplantae</taxon>
        <taxon>Streptophyta</taxon>
        <taxon>Embryophyta</taxon>
        <taxon>Tracheophyta</taxon>
        <taxon>Spermatophyta</taxon>
        <taxon>Magnoliopsida</taxon>
        <taxon>eudicotyledons</taxon>
        <taxon>Gunneridae</taxon>
        <taxon>Pentapetalae</taxon>
        <taxon>asterids</taxon>
        <taxon>campanulids</taxon>
        <taxon>Escalloniales</taxon>
        <taxon>Escalloniaceae</taxon>
        <taxon>Escallonia</taxon>
    </lineage>
</organism>
<evidence type="ECO:0000313" key="3">
    <source>
        <dbReference type="EMBL" id="KAK3017239.1"/>
    </source>
</evidence>
<protein>
    <recommendedName>
        <fullName evidence="2">WIYLD domain-containing protein</fullName>
    </recommendedName>
</protein>
<dbReference type="InterPro" id="IPR043017">
    <property type="entry name" value="WIYLD_dom_sf"/>
</dbReference>
<evidence type="ECO:0000313" key="4">
    <source>
        <dbReference type="Proteomes" id="UP001188597"/>
    </source>
</evidence>
<sequence length="127" mass="14597">MAPRAGGKRRKVGLTWMDAALDAMRPLGFSDSIVRKSVKNLLKVYGNDGWAFIEEAAYKVLIDTILEVDEQPQLNLIEYQRQQQQQLAMCGPETLQEERSEEHKPLTLEEINTNPPQKRSERAIYPR</sequence>
<dbReference type="Pfam" id="PF10440">
    <property type="entry name" value="WIYLD"/>
    <property type="match status" value="1"/>
</dbReference>
<gene>
    <name evidence="3" type="ORF">RJ639_005527</name>
</gene>
<keyword evidence="4" id="KW-1185">Reference proteome</keyword>
<name>A0AA88W0Z8_9ASTE</name>
<feature type="compositionally biased region" description="Basic and acidic residues" evidence="1">
    <location>
        <begin position="96"/>
        <end position="107"/>
    </location>
</feature>
<accession>A0AA88W0Z8</accession>
<dbReference type="AlphaFoldDB" id="A0AA88W0Z8"/>
<feature type="domain" description="WIYLD" evidence="2">
    <location>
        <begin position="11"/>
        <end position="71"/>
    </location>
</feature>
<dbReference type="EMBL" id="JAVXUP010001015">
    <property type="protein sequence ID" value="KAK3017239.1"/>
    <property type="molecule type" value="Genomic_DNA"/>
</dbReference>